<proteinExistence type="predicted"/>
<feature type="non-terminal residue" evidence="1">
    <location>
        <position position="619"/>
    </location>
</feature>
<gene>
    <name evidence="1" type="ORF">LCGC14_1860790</name>
</gene>
<protein>
    <submittedName>
        <fullName evidence="1">Uncharacterized protein</fullName>
    </submittedName>
</protein>
<accession>A0A0F9IM30</accession>
<sequence>MAIGIPSGEGPPAGYEDQGVPVGGLADEPNIIGQIVEWLGFSKARAFDFTAETLRFGAPVDVTIASNAITITSSNHNITASGTLNTINAWDSSGMMVLLTADAAVTIAHGSDNILCWGDQNISLDVGDLAILFRPDPTSTNYVAIGDTFSSTSHVRSHTITNTSDHTANMWKFIYTDGSGDVKEGALGADGTVWTGTGTSGAPAFEGADEHGHTSQGGITTVGALNAGSITSGFTSIDVGAGAITTTGAIAGITAANLVDKSATEAITGSWNFGAATVLEIPNAAAPTAPSVDGEIGIDLTVADWSHGILEYYGGELMRVVAMPTAQFTTPTDNHVVTYNATTDEFELQAGGGGGGQDLATDTLWAAQGDLVKGTGDDAADILTIGADHTVLCSDGSDPYYAAIPPLAGIADTGDIQRIALGTSAPHVKLTDLVQIGDTNDLTHGLGISAAPSANIGVNVGPVATLTANYAAYRAVCVLTSSANNQVIEGVVGNMTLYGTGDTGLKVYGLNFTARGVGQATDTFAIINPLRVRGTAIAAGTATTVTALTGIDLALAAVQAVGTLSVTKATSILVADPNSAQIVDYTGLQIDNEAAASGNIYGIYTDMVGTHAIFVDAGS</sequence>
<reference evidence="1" key="1">
    <citation type="journal article" date="2015" name="Nature">
        <title>Complex archaea that bridge the gap between prokaryotes and eukaryotes.</title>
        <authorList>
            <person name="Spang A."/>
            <person name="Saw J.H."/>
            <person name="Jorgensen S.L."/>
            <person name="Zaremba-Niedzwiedzka K."/>
            <person name="Martijn J."/>
            <person name="Lind A.E."/>
            <person name="van Eijk R."/>
            <person name="Schleper C."/>
            <person name="Guy L."/>
            <person name="Ettema T.J."/>
        </authorList>
    </citation>
    <scope>NUCLEOTIDE SEQUENCE</scope>
</reference>
<organism evidence="1">
    <name type="scientific">marine sediment metagenome</name>
    <dbReference type="NCBI Taxonomy" id="412755"/>
    <lineage>
        <taxon>unclassified sequences</taxon>
        <taxon>metagenomes</taxon>
        <taxon>ecological metagenomes</taxon>
    </lineage>
</organism>
<comment type="caution">
    <text evidence="1">The sequence shown here is derived from an EMBL/GenBank/DDBJ whole genome shotgun (WGS) entry which is preliminary data.</text>
</comment>
<dbReference type="EMBL" id="LAZR01018828">
    <property type="protein sequence ID" value="KKL94825.1"/>
    <property type="molecule type" value="Genomic_DNA"/>
</dbReference>
<name>A0A0F9IM30_9ZZZZ</name>
<dbReference type="AlphaFoldDB" id="A0A0F9IM30"/>
<evidence type="ECO:0000313" key="1">
    <source>
        <dbReference type="EMBL" id="KKL94825.1"/>
    </source>
</evidence>